<dbReference type="InterPro" id="IPR023000">
    <property type="entry name" value="Shikimate_kinase_CS"/>
</dbReference>
<evidence type="ECO:0000313" key="5">
    <source>
        <dbReference type="EMBL" id="QHU11485.1"/>
    </source>
</evidence>
<dbReference type="InterPro" id="IPR027417">
    <property type="entry name" value="P-loop_NTPase"/>
</dbReference>
<accession>A0A6C0K0A2</accession>
<dbReference type="InterPro" id="IPR031322">
    <property type="entry name" value="Shikimate/glucono_kinase"/>
</dbReference>
<evidence type="ECO:0000256" key="2">
    <source>
        <dbReference type="ARBA" id="ARBA00022741"/>
    </source>
</evidence>
<organism evidence="5">
    <name type="scientific">viral metagenome</name>
    <dbReference type="NCBI Taxonomy" id="1070528"/>
    <lineage>
        <taxon>unclassified sequences</taxon>
        <taxon>metagenomes</taxon>
        <taxon>organismal metagenomes</taxon>
    </lineage>
</organism>
<proteinExistence type="predicted"/>
<dbReference type="AlphaFoldDB" id="A0A6C0K0A2"/>
<keyword evidence="1" id="KW-0808">Transferase</keyword>
<dbReference type="GO" id="GO:0016301">
    <property type="term" value="F:kinase activity"/>
    <property type="evidence" value="ECO:0007669"/>
    <property type="project" value="UniProtKB-KW"/>
</dbReference>
<keyword evidence="2" id="KW-0547">Nucleotide-binding</keyword>
<dbReference type="SUPFAM" id="SSF52540">
    <property type="entry name" value="P-loop containing nucleoside triphosphate hydrolases"/>
    <property type="match status" value="1"/>
</dbReference>
<keyword evidence="4" id="KW-0067">ATP-binding</keyword>
<dbReference type="Gene3D" id="3.40.50.300">
    <property type="entry name" value="P-loop containing nucleotide triphosphate hydrolases"/>
    <property type="match status" value="1"/>
</dbReference>
<dbReference type="PROSITE" id="PS01128">
    <property type="entry name" value="SHIKIMATE_KINASE"/>
    <property type="match status" value="1"/>
</dbReference>
<dbReference type="Pfam" id="PF01202">
    <property type="entry name" value="SKI"/>
    <property type="match status" value="1"/>
</dbReference>
<dbReference type="GO" id="GO:0005524">
    <property type="term" value="F:ATP binding"/>
    <property type="evidence" value="ECO:0007669"/>
    <property type="project" value="UniProtKB-KW"/>
</dbReference>
<name>A0A6C0K0A2_9ZZZZ</name>
<keyword evidence="3" id="KW-0418">Kinase</keyword>
<sequence>MKLFLWWWIAVIATTSVSVSAYHNLILIGMPDSGKSFLGKHLATALKIPYYDVDEIHPLLQVQKSTKQDWHRFRKTEWEIMNQLLSKKETKIISTGGGCIEYPCTYQRLLNRVQDQDTVVHIIRDNSVKPRDSPKNLPDDNRARLWEKRGKYYFMLSDTDYWNRETSTTDDFVNWWRSYASSDS</sequence>
<evidence type="ECO:0008006" key="6">
    <source>
        <dbReference type="Google" id="ProtNLM"/>
    </source>
</evidence>
<evidence type="ECO:0000256" key="4">
    <source>
        <dbReference type="ARBA" id="ARBA00022840"/>
    </source>
</evidence>
<protein>
    <recommendedName>
        <fullName evidence="6">Shikimate kinase</fullName>
    </recommendedName>
</protein>
<dbReference type="EMBL" id="MN740785">
    <property type="protein sequence ID" value="QHU11485.1"/>
    <property type="molecule type" value="Genomic_DNA"/>
</dbReference>
<evidence type="ECO:0000256" key="1">
    <source>
        <dbReference type="ARBA" id="ARBA00022679"/>
    </source>
</evidence>
<reference evidence="5" key="1">
    <citation type="journal article" date="2020" name="Nature">
        <title>Giant virus diversity and host interactions through global metagenomics.</title>
        <authorList>
            <person name="Schulz F."/>
            <person name="Roux S."/>
            <person name="Paez-Espino D."/>
            <person name="Jungbluth S."/>
            <person name="Walsh D.A."/>
            <person name="Denef V.J."/>
            <person name="McMahon K.D."/>
            <person name="Konstantinidis K.T."/>
            <person name="Eloe-Fadrosh E.A."/>
            <person name="Kyrpides N.C."/>
            <person name="Woyke T."/>
        </authorList>
    </citation>
    <scope>NUCLEOTIDE SEQUENCE</scope>
    <source>
        <strain evidence="5">GVMAG-S-1101169-75</strain>
    </source>
</reference>
<evidence type="ECO:0000256" key="3">
    <source>
        <dbReference type="ARBA" id="ARBA00022777"/>
    </source>
</evidence>
<dbReference type="PRINTS" id="PR01100">
    <property type="entry name" value="SHIKIMTKNASE"/>
</dbReference>